<dbReference type="InterPro" id="IPR050627">
    <property type="entry name" value="Nitroreductase/BluB"/>
</dbReference>
<dbReference type="Pfam" id="PF13187">
    <property type="entry name" value="Fer4_9"/>
    <property type="match status" value="1"/>
</dbReference>
<evidence type="ECO:0000256" key="5">
    <source>
        <dbReference type="ARBA" id="ARBA00023004"/>
    </source>
</evidence>
<dbReference type="InterPro" id="IPR029479">
    <property type="entry name" value="Nitroreductase"/>
</dbReference>
<evidence type="ECO:0000256" key="4">
    <source>
        <dbReference type="ARBA" id="ARBA00023002"/>
    </source>
</evidence>
<evidence type="ECO:0000256" key="3">
    <source>
        <dbReference type="ARBA" id="ARBA00022723"/>
    </source>
</evidence>
<dbReference type="InterPro" id="IPR017896">
    <property type="entry name" value="4Fe4S_Fe-S-bd"/>
</dbReference>
<keyword evidence="1" id="KW-0285">Flavoprotein</keyword>
<evidence type="ECO:0000313" key="8">
    <source>
        <dbReference type="EMBL" id="HET98479.1"/>
    </source>
</evidence>
<feature type="domain" description="4Fe-4S ferredoxin-type" evidence="7">
    <location>
        <begin position="5"/>
        <end position="34"/>
    </location>
</feature>
<dbReference type="Proteomes" id="UP000885986">
    <property type="component" value="Unassembled WGS sequence"/>
</dbReference>
<dbReference type="GO" id="GO:0046872">
    <property type="term" value="F:metal ion binding"/>
    <property type="evidence" value="ECO:0007669"/>
    <property type="project" value="UniProtKB-KW"/>
</dbReference>
<protein>
    <submittedName>
        <fullName evidence="8">4Fe-4S dicluster domain-containing protein</fullName>
    </submittedName>
</protein>
<evidence type="ECO:0000256" key="2">
    <source>
        <dbReference type="ARBA" id="ARBA00022643"/>
    </source>
</evidence>
<keyword evidence="3" id="KW-0479">Metal-binding</keyword>
<evidence type="ECO:0000259" key="7">
    <source>
        <dbReference type="PROSITE" id="PS51379"/>
    </source>
</evidence>
<dbReference type="GO" id="GO:0016491">
    <property type="term" value="F:oxidoreductase activity"/>
    <property type="evidence" value="ECO:0007669"/>
    <property type="project" value="UniProtKB-KW"/>
</dbReference>
<dbReference type="GO" id="GO:0051536">
    <property type="term" value="F:iron-sulfur cluster binding"/>
    <property type="evidence" value="ECO:0007669"/>
    <property type="project" value="UniProtKB-KW"/>
</dbReference>
<dbReference type="InterPro" id="IPR017900">
    <property type="entry name" value="4Fe4S_Fe_S_CS"/>
</dbReference>
<dbReference type="PROSITE" id="PS51379">
    <property type="entry name" value="4FE4S_FER_2"/>
    <property type="match status" value="2"/>
</dbReference>
<organism evidence="8">
    <name type="scientific">Desulfurivibrio alkaliphilus</name>
    <dbReference type="NCBI Taxonomy" id="427923"/>
    <lineage>
        <taxon>Bacteria</taxon>
        <taxon>Pseudomonadati</taxon>
        <taxon>Thermodesulfobacteriota</taxon>
        <taxon>Desulfobulbia</taxon>
        <taxon>Desulfobulbales</taxon>
        <taxon>Desulfobulbaceae</taxon>
        <taxon>Desulfurivibrio</taxon>
    </lineage>
</organism>
<evidence type="ECO:0000256" key="6">
    <source>
        <dbReference type="ARBA" id="ARBA00023014"/>
    </source>
</evidence>
<dbReference type="EMBL" id="DSDS01000161">
    <property type="protein sequence ID" value="HET98479.1"/>
    <property type="molecule type" value="Genomic_DNA"/>
</dbReference>
<dbReference type="PANTHER" id="PTHR23026:SF90">
    <property type="entry name" value="IODOTYROSINE DEIODINASE 1"/>
    <property type="match status" value="1"/>
</dbReference>
<evidence type="ECO:0000256" key="1">
    <source>
        <dbReference type="ARBA" id="ARBA00022630"/>
    </source>
</evidence>
<keyword evidence="6" id="KW-0411">Iron-sulfur</keyword>
<proteinExistence type="predicted"/>
<dbReference type="InterPro" id="IPR000415">
    <property type="entry name" value="Nitroreductase-like"/>
</dbReference>
<dbReference type="PANTHER" id="PTHR23026">
    <property type="entry name" value="NADPH NITROREDUCTASE"/>
    <property type="match status" value="1"/>
</dbReference>
<reference evidence="8" key="1">
    <citation type="journal article" date="2020" name="mSystems">
        <title>Genome- and Community-Level Interaction Insights into Carbon Utilization and Element Cycling Functions of Hydrothermarchaeota in Hydrothermal Sediment.</title>
        <authorList>
            <person name="Zhou Z."/>
            <person name="Liu Y."/>
            <person name="Xu W."/>
            <person name="Pan J."/>
            <person name="Luo Z.H."/>
            <person name="Li M."/>
        </authorList>
    </citation>
    <scope>NUCLEOTIDE SEQUENCE [LARGE SCALE GENOMIC DNA]</scope>
    <source>
        <strain evidence="8">SpSt-1224</strain>
    </source>
</reference>
<dbReference type="SUPFAM" id="SSF55469">
    <property type="entry name" value="FMN-dependent nitroreductase-like"/>
    <property type="match status" value="1"/>
</dbReference>
<feature type="domain" description="4Fe-4S ferredoxin-type" evidence="7">
    <location>
        <begin position="35"/>
        <end position="63"/>
    </location>
</feature>
<gene>
    <name evidence="8" type="ORF">ENN98_07295</name>
</gene>
<dbReference type="SUPFAM" id="SSF54862">
    <property type="entry name" value="4Fe-4S ferredoxins"/>
    <property type="match status" value="1"/>
</dbReference>
<dbReference type="PROSITE" id="PS00198">
    <property type="entry name" value="4FE4S_FER_1"/>
    <property type="match status" value="1"/>
</dbReference>
<keyword evidence="4" id="KW-0560">Oxidoreductase</keyword>
<dbReference type="Gene3D" id="3.40.109.10">
    <property type="entry name" value="NADH Oxidase"/>
    <property type="match status" value="1"/>
</dbReference>
<dbReference type="Gene3D" id="3.30.70.20">
    <property type="match status" value="1"/>
</dbReference>
<comment type="caution">
    <text evidence="8">The sequence shown here is derived from an EMBL/GenBank/DDBJ whole genome shotgun (WGS) entry which is preliminary data.</text>
</comment>
<name>A0A7C2Y074_9BACT</name>
<accession>A0A7C2Y074</accession>
<keyword evidence="2" id="KW-0288">FMN</keyword>
<dbReference type="AlphaFoldDB" id="A0A7C2Y074"/>
<keyword evidence="5" id="KW-0408">Iron</keyword>
<dbReference type="Pfam" id="PF00881">
    <property type="entry name" value="Nitroreductase"/>
    <property type="match status" value="1"/>
</dbReference>
<sequence length="301" mass="32825">MNREVTTVIDGERCTGCGLCVRVCPADTLGLRDGKAVVSGSRSLNCGHCAAVCPAGAIEVRALDDEAVRFETLRVEPKVLAPGEYDPGLLVRLMRSRRSCRNYRSRPVAKALLADLVRVGITAPSGTNSQQWTFTVLERREQVIALGDRVGLFFGKLNRLAANPLARLYSRLLGGDALGRYQRRYARTTAKALRVWREEGVDLLFHGAPAAILVGSRPGASCPVEDALLASQNILLAAHAMGLGSCLIGFAVEAMRRDRAIQQEWGIPPEERIHAVIALGYSDEHYLRPAGRKWPLVRFAG</sequence>